<organism evidence="2 3">
    <name type="scientific">Sphaerobolus stellatus (strain SS14)</name>
    <dbReference type="NCBI Taxonomy" id="990650"/>
    <lineage>
        <taxon>Eukaryota</taxon>
        <taxon>Fungi</taxon>
        <taxon>Dikarya</taxon>
        <taxon>Basidiomycota</taxon>
        <taxon>Agaricomycotina</taxon>
        <taxon>Agaricomycetes</taxon>
        <taxon>Phallomycetidae</taxon>
        <taxon>Geastrales</taxon>
        <taxon>Sphaerobolaceae</taxon>
        <taxon>Sphaerobolus</taxon>
    </lineage>
</organism>
<sequence length="473" mass="52184">MFTLTVHHITHPTMSQAPILSINDGYGESSTTNTGTIQKVLSSLHINSNFLHAGDRSPSPSPLRATSPSPSLTRSFSNSSARDSSSRSSSPNTLSDADSVKEDLANEGWDIGAIERRAEEGKYKTTSVQQREEILTLYSQAVSNDANLKEKKKEKKEKKEACKKLLNTLMSIVTEHDELNFPKLIQLVKSNPGEQRFIPFIGALPGYGMKSVYKKTFILAAYVNTQDLTADEIKQMIDLMAGIQSSDLSDHARANVIYICSYLGHYEDLHTTRVRLTSKNFDPPKSKSLVKLPVVEAVPGLDQAIARFKSEPATVLTVKGFYDRHLKEKESETLTEEVPQVTIEKPLLEAALTEFPMTIEFGKKPPPELKTRLSRFGQRAKDLIPSFNSATPLYAVVSEEGHAEKVGSWEMDGGIDEEGHGLLEPLSEKVLFYDFHITPWGVAGQKVKGTRTSAGAFYLGWTDSDSTSSNPGT</sequence>
<keyword evidence="3" id="KW-1185">Reference proteome</keyword>
<evidence type="ECO:0000256" key="1">
    <source>
        <dbReference type="SAM" id="MobiDB-lite"/>
    </source>
</evidence>
<evidence type="ECO:0000313" key="2">
    <source>
        <dbReference type="EMBL" id="KIJ24767.1"/>
    </source>
</evidence>
<dbReference type="Proteomes" id="UP000054279">
    <property type="component" value="Unassembled WGS sequence"/>
</dbReference>
<dbReference type="AlphaFoldDB" id="A0A0C9U6L7"/>
<feature type="compositionally biased region" description="Polar residues" evidence="1">
    <location>
        <begin position="64"/>
        <end position="73"/>
    </location>
</feature>
<protein>
    <submittedName>
        <fullName evidence="2">Uncharacterized protein</fullName>
    </submittedName>
</protein>
<reference evidence="2 3" key="1">
    <citation type="submission" date="2014-06" db="EMBL/GenBank/DDBJ databases">
        <title>Evolutionary Origins and Diversification of the Mycorrhizal Mutualists.</title>
        <authorList>
            <consortium name="DOE Joint Genome Institute"/>
            <consortium name="Mycorrhizal Genomics Consortium"/>
            <person name="Kohler A."/>
            <person name="Kuo A."/>
            <person name="Nagy L.G."/>
            <person name="Floudas D."/>
            <person name="Copeland A."/>
            <person name="Barry K.W."/>
            <person name="Cichocki N."/>
            <person name="Veneault-Fourrey C."/>
            <person name="LaButti K."/>
            <person name="Lindquist E.A."/>
            <person name="Lipzen A."/>
            <person name="Lundell T."/>
            <person name="Morin E."/>
            <person name="Murat C."/>
            <person name="Riley R."/>
            <person name="Ohm R."/>
            <person name="Sun H."/>
            <person name="Tunlid A."/>
            <person name="Henrissat B."/>
            <person name="Grigoriev I.V."/>
            <person name="Hibbett D.S."/>
            <person name="Martin F."/>
        </authorList>
    </citation>
    <scope>NUCLEOTIDE SEQUENCE [LARGE SCALE GENOMIC DNA]</scope>
    <source>
        <strain evidence="2 3">SS14</strain>
    </source>
</reference>
<evidence type="ECO:0000313" key="3">
    <source>
        <dbReference type="Proteomes" id="UP000054279"/>
    </source>
</evidence>
<dbReference type="OrthoDB" id="3264344at2759"/>
<accession>A0A0C9U6L7</accession>
<feature type="compositionally biased region" description="Low complexity" evidence="1">
    <location>
        <begin position="74"/>
        <end position="90"/>
    </location>
</feature>
<dbReference type="HOGENOM" id="CLU_577677_0_0_1"/>
<dbReference type="EMBL" id="KN837458">
    <property type="protein sequence ID" value="KIJ24767.1"/>
    <property type="molecule type" value="Genomic_DNA"/>
</dbReference>
<name>A0A0C9U6L7_SPHS4</name>
<proteinExistence type="predicted"/>
<feature type="region of interest" description="Disordered" evidence="1">
    <location>
        <begin position="51"/>
        <end position="101"/>
    </location>
</feature>
<gene>
    <name evidence="2" type="ORF">M422DRAFT_785770</name>
</gene>